<sequence>MPRPKRANIARSDAYNAIAPLAKVLHLPTSSFSTLISTRNSLGNPGSAFFRKDGDPNVLTDPVVKKIAEGHGKTPAQVALRWAIQLDIIVIPKSVSESRIKENVALFDFKLSEEEMKEMEGLDRGWRIVNLSASNREHPHNPYNEEF</sequence>
<dbReference type="AlphaFoldDB" id="A0A3P6T150"/>
<dbReference type="OrthoDB" id="416253at2759"/>
<evidence type="ECO:0000259" key="4">
    <source>
        <dbReference type="Pfam" id="PF00248"/>
    </source>
</evidence>
<proteinExistence type="inferred from homology"/>
<keyword evidence="2" id="KW-0521">NADP</keyword>
<dbReference type="EMBL" id="UYRV01012751">
    <property type="protein sequence ID" value="VDK59141.1"/>
    <property type="molecule type" value="Genomic_DNA"/>
</dbReference>
<keyword evidence="3" id="KW-0560">Oxidoreductase</keyword>
<evidence type="ECO:0000256" key="2">
    <source>
        <dbReference type="ARBA" id="ARBA00022857"/>
    </source>
</evidence>
<dbReference type="PANTHER" id="PTHR43827">
    <property type="entry name" value="2,5-DIKETO-D-GLUCONIC ACID REDUCTASE"/>
    <property type="match status" value="1"/>
</dbReference>
<evidence type="ECO:0000256" key="3">
    <source>
        <dbReference type="ARBA" id="ARBA00023002"/>
    </source>
</evidence>
<dbReference type="PROSITE" id="PS00063">
    <property type="entry name" value="ALDOKETO_REDUCTASE_3"/>
    <property type="match status" value="1"/>
</dbReference>
<protein>
    <recommendedName>
        <fullName evidence="4">NADP-dependent oxidoreductase domain-containing protein</fullName>
    </recommendedName>
</protein>
<gene>
    <name evidence="5" type="ORF">CGOC_LOCUS4560</name>
</gene>
<dbReference type="Proteomes" id="UP000271889">
    <property type="component" value="Unassembled WGS sequence"/>
</dbReference>
<dbReference type="InterPro" id="IPR018170">
    <property type="entry name" value="Aldo/ket_reductase_CS"/>
</dbReference>
<dbReference type="InterPro" id="IPR036812">
    <property type="entry name" value="NAD(P)_OxRdtase_dom_sf"/>
</dbReference>
<dbReference type="InterPro" id="IPR020471">
    <property type="entry name" value="AKR"/>
</dbReference>
<evidence type="ECO:0000313" key="5">
    <source>
        <dbReference type="EMBL" id="VDK59141.1"/>
    </source>
</evidence>
<evidence type="ECO:0000313" key="6">
    <source>
        <dbReference type="Proteomes" id="UP000271889"/>
    </source>
</evidence>
<dbReference type="SUPFAM" id="SSF51430">
    <property type="entry name" value="NAD(P)-linked oxidoreductase"/>
    <property type="match status" value="1"/>
</dbReference>
<organism evidence="5 6">
    <name type="scientific">Cylicostephanus goldi</name>
    <name type="common">Nematode worm</name>
    <dbReference type="NCBI Taxonomy" id="71465"/>
    <lineage>
        <taxon>Eukaryota</taxon>
        <taxon>Metazoa</taxon>
        <taxon>Ecdysozoa</taxon>
        <taxon>Nematoda</taxon>
        <taxon>Chromadorea</taxon>
        <taxon>Rhabditida</taxon>
        <taxon>Rhabditina</taxon>
        <taxon>Rhabditomorpha</taxon>
        <taxon>Strongyloidea</taxon>
        <taxon>Strongylidae</taxon>
        <taxon>Cylicostephanus</taxon>
    </lineage>
</organism>
<comment type="similarity">
    <text evidence="1">Belongs to the aldo/keto reductase family.</text>
</comment>
<reference evidence="5 6" key="1">
    <citation type="submission" date="2018-11" db="EMBL/GenBank/DDBJ databases">
        <authorList>
            <consortium name="Pathogen Informatics"/>
        </authorList>
    </citation>
    <scope>NUCLEOTIDE SEQUENCE [LARGE SCALE GENOMIC DNA]</scope>
</reference>
<dbReference type="InterPro" id="IPR023210">
    <property type="entry name" value="NADP_OxRdtase_dom"/>
</dbReference>
<dbReference type="PANTHER" id="PTHR43827:SF3">
    <property type="entry name" value="NADP-DEPENDENT OXIDOREDUCTASE DOMAIN-CONTAINING PROTEIN"/>
    <property type="match status" value="1"/>
</dbReference>
<keyword evidence="6" id="KW-1185">Reference proteome</keyword>
<name>A0A3P6T150_CYLGO</name>
<feature type="domain" description="NADP-dependent oxidoreductase" evidence="4">
    <location>
        <begin position="54"/>
        <end position="123"/>
    </location>
</feature>
<dbReference type="Pfam" id="PF00248">
    <property type="entry name" value="Aldo_ket_red"/>
    <property type="match status" value="1"/>
</dbReference>
<accession>A0A3P6T150</accession>
<dbReference type="GO" id="GO:0016616">
    <property type="term" value="F:oxidoreductase activity, acting on the CH-OH group of donors, NAD or NADP as acceptor"/>
    <property type="evidence" value="ECO:0007669"/>
    <property type="project" value="UniProtKB-ARBA"/>
</dbReference>
<evidence type="ECO:0000256" key="1">
    <source>
        <dbReference type="ARBA" id="ARBA00007905"/>
    </source>
</evidence>
<dbReference type="Gene3D" id="3.20.20.100">
    <property type="entry name" value="NADP-dependent oxidoreductase domain"/>
    <property type="match status" value="1"/>
</dbReference>